<dbReference type="EMBL" id="UFVR01000004">
    <property type="protein sequence ID" value="SUX45059.1"/>
    <property type="molecule type" value="Genomic_DNA"/>
</dbReference>
<proteinExistence type="predicted"/>
<dbReference type="GO" id="GO:0007165">
    <property type="term" value="P:signal transduction"/>
    <property type="evidence" value="ECO:0007669"/>
    <property type="project" value="TreeGrafter"/>
</dbReference>
<feature type="domain" description="Tail specific protease" evidence="1">
    <location>
        <begin position="264"/>
        <end position="511"/>
    </location>
</feature>
<dbReference type="PANTHER" id="PTHR32060">
    <property type="entry name" value="TAIL-SPECIFIC PROTEASE"/>
    <property type="match status" value="1"/>
</dbReference>
<organism evidence="2 3">
    <name type="scientific">Chryseobacterium indoltheticum</name>
    <dbReference type="NCBI Taxonomy" id="254"/>
    <lineage>
        <taxon>Bacteria</taxon>
        <taxon>Pseudomonadati</taxon>
        <taxon>Bacteroidota</taxon>
        <taxon>Flavobacteriia</taxon>
        <taxon>Flavobacteriales</taxon>
        <taxon>Weeksellaceae</taxon>
        <taxon>Chryseobacterium group</taxon>
        <taxon>Chryseobacterium</taxon>
    </lineage>
</organism>
<accession>A0A381FET1</accession>
<evidence type="ECO:0000259" key="1">
    <source>
        <dbReference type="SMART" id="SM00245"/>
    </source>
</evidence>
<dbReference type="GO" id="GO:0008236">
    <property type="term" value="F:serine-type peptidase activity"/>
    <property type="evidence" value="ECO:0007669"/>
    <property type="project" value="InterPro"/>
</dbReference>
<dbReference type="GO" id="GO:0004175">
    <property type="term" value="F:endopeptidase activity"/>
    <property type="evidence" value="ECO:0007669"/>
    <property type="project" value="TreeGrafter"/>
</dbReference>
<keyword evidence="2" id="KW-0645">Protease</keyword>
<dbReference type="Proteomes" id="UP000254282">
    <property type="component" value="Unassembled WGS sequence"/>
</dbReference>
<protein>
    <submittedName>
        <fullName evidence="2">Carboxy-terminal protease</fullName>
    </submittedName>
</protein>
<dbReference type="InterPro" id="IPR029045">
    <property type="entry name" value="ClpP/crotonase-like_dom_sf"/>
</dbReference>
<dbReference type="Pfam" id="PF03572">
    <property type="entry name" value="Peptidase_S41"/>
    <property type="match status" value="1"/>
</dbReference>
<dbReference type="PANTHER" id="PTHR32060:SF30">
    <property type="entry name" value="CARBOXY-TERMINAL PROCESSING PROTEASE CTPA"/>
    <property type="match status" value="1"/>
</dbReference>
<dbReference type="SMART" id="SM00245">
    <property type="entry name" value="TSPc"/>
    <property type="match status" value="1"/>
</dbReference>
<keyword evidence="2" id="KW-0378">Hydrolase</keyword>
<dbReference type="InterPro" id="IPR005151">
    <property type="entry name" value="Tail-specific_protease"/>
</dbReference>
<name>A0A381FET1_9FLAO</name>
<sequence length="543" mass="63212">MILLRLKEILSKLYLKVFKFVYQKKLYPLKYLIFTLFLISFASCTSVKKYNEQRLNIISPDKLRHDVDFAYKKLQEMHPNLNWYISKKELDFKFDSLKSSINKPLTPTQFYFKLQPVIAQIREGHLSLKIPAKRFSKKEIKALKNKKGLFGRFEYHVENDHLYFIENKDSIQNIKPGTELLSINDVPVSNYLKKYRELISSDGYNTTFYSYYLKDVFFNFFVVEKGIMDSAKIETLYNDKKQTLVLKRESKNKQEIEKDKADKKRTPEKKINDYVASTSSYNRSFKFLDKDSTVAYMKIKSFSRSFSDKFYKESFTKIKNAESSYLIIDIRENYGGSLYEINQLYSYLAPEPFVLIKPSQLTSRVTPLKTNYFRKSNPLQYTVKSLAYPGYFFYQALNVYKGKDGVAYYKMKENKPTKPKENAFKGKVYVLINGGSFSASSVISSKLKYDKRATLVGEETGGANDGTVAGFYSYQQLPNSKIDLPIGLLLIQPNITFENTKKGVTPDVEIEQSMQDIIDQKDSQLDWVKAEIKKEKESLKIAD</sequence>
<evidence type="ECO:0000313" key="3">
    <source>
        <dbReference type="Proteomes" id="UP000254282"/>
    </source>
</evidence>
<evidence type="ECO:0000313" key="2">
    <source>
        <dbReference type="EMBL" id="SUX45059.1"/>
    </source>
</evidence>
<dbReference type="GO" id="GO:0006508">
    <property type="term" value="P:proteolysis"/>
    <property type="evidence" value="ECO:0007669"/>
    <property type="project" value="UniProtKB-KW"/>
</dbReference>
<reference evidence="2 3" key="1">
    <citation type="submission" date="2018-06" db="EMBL/GenBank/DDBJ databases">
        <authorList>
            <consortium name="Pathogen Informatics"/>
            <person name="Doyle S."/>
        </authorList>
    </citation>
    <scope>NUCLEOTIDE SEQUENCE [LARGE SCALE GENOMIC DNA]</scope>
    <source>
        <strain evidence="2 3">NCTC13532</strain>
    </source>
</reference>
<dbReference type="GO" id="GO:0030288">
    <property type="term" value="C:outer membrane-bounded periplasmic space"/>
    <property type="evidence" value="ECO:0007669"/>
    <property type="project" value="TreeGrafter"/>
</dbReference>
<dbReference type="Gene3D" id="3.90.226.10">
    <property type="entry name" value="2-enoyl-CoA Hydratase, Chain A, domain 1"/>
    <property type="match status" value="1"/>
</dbReference>
<dbReference type="SUPFAM" id="SSF52096">
    <property type="entry name" value="ClpP/crotonase"/>
    <property type="match status" value="1"/>
</dbReference>
<dbReference type="AlphaFoldDB" id="A0A381FET1"/>
<gene>
    <name evidence="2" type="ORF">NCTC13532_01109</name>
</gene>
<dbReference type="STRING" id="254.SAMN05421682_103261"/>